<comment type="caution">
    <text evidence="2">The sequence shown here is derived from an EMBL/GenBank/DDBJ whole genome shotgun (WGS) entry which is preliminary data.</text>
</comment>
<keyword evidence="3" id="KW-1185">Reference proteome</keyword>
<name>A0ABT3PI49_9BACT</name>
<accession>A0ABT3PI49</accession>
<dbReference type="SUPFAM" id="SSF109854">
    <property type="entry name" value="DinB/YfiT-like putative metalloenzymes"/>
    <property type="match status" value="1"/>
</dbReference>
<organism evidence="2 3">
    <name type="scientific">Fodinibius salsisoli</name>
    <dbReference type="NCBI Taxonomy" id="2820877"/>
    <lineage>
        <taxon>Bacteria</taxon>
        <taxon>Pseudomonadati</taxon>
        <taxon>Balneolota</taxon>
        <taxon>Balneolia</taxon>
        <taxon>Balneolales</taxon>
        <taxon>Balneolaceae</taxon>
        <taxon>Fodinibius</taxon>
    </lineage>
</organism>
<dbReference type="Proteomes" id="UP001207918">
    <property type="component" value="Unassembled WGS sequence"/>
</dbReference>
<gene>
    <name evidence="2" type="ORF">J6I44_01975</name>
</gene>
<evidence type="ECO:0000259" key="1">
    <source>
        <dbReference type="Pfam" id="PF12867"/>
    </source>
</evidence>
<evidence type="ECO:0000313" key="2">
    <source>
        <dbReference type="EMBL" id="MCW9705600.1"/>
    </source>
</evidence>
<sequence length="157" mass="17974">MEPSKTVRSLLLEQLEGKNAHVDFNQAVQGLTYKQSSIQVEGVPHTIWQLIEHIRISQDDILEFCETPSYQAPDWPDDYWPQSAAPANKDEFEQSVQAVRDGIDEMCSMIRDTNNDLQTSFSHGDGQTLFREAMLIVDHNAYHIGQIVLIRRMLGSW</sequence>
<dbReference type="RefSeq" id="WP_265764264.1">
    <property type="nucleotide sequence ID" value="NZ_JAGGJA010000001.1"/>
</dbReference>
<feature type="domain" description="DinB-like" evidence="1">
    <location>
        <begin position="23"/>
        <end position="147"/>
    </location>
</feature>
<reference evidence="2 3" key="1">
    <citation type="submission" date="2021-03" db="EMBL/GenBank/DDBJ databases">
        <title>Aliifodinibius sp. nov., a new bacterium isolated from saline soil.</title>
        <authorList>
            <person name="Galisteo C."/>
            <person name="De La Haba R."/>
            <person name="Sanchez-Porro C."/>
            <person name="Ventosa A."/>
        </authorList>
    </citation>
    <scope>NUCLEOTIDE SEQUENCE [LARGE SCALE GENOMIC DNA]</scope>
    <source>
        <strain evidence="2 3">1BSP15-2V2</strain>
    </source>
</reference>
<evidence type="ECO:0000313" key="3">
    <source>
        <dbReference type="Proteomes" id="UP001207918"/>
    </source>
</evidence>
<dbReference type="InterPro" id="IPR034660">
    <property type="entry name" value="DinB/YfiT-like"/>
</dbReference>
<dbReference type="EMBL" id="JAGGJA010000001">
    <property type="protein sequence ID" value="MCW9705600.1"/>
    <property type="molecule type" value="Genomic_DNA"/>
</dbReference>
<dbReference type="Gene3D" id="1.20.120.450">
    <property type="entry name" value="dinb family like domain"/>
    <property type="match status" value="1"/>
</dbReference>
<dbReference type="InterPro" id="IPR024775">
    <property type="entry name" value="DinB-like"/>
</dbReference>
<proteinExistence type="predicted"/>
<protein>
    <submittedName>
        <fullName evidence="2">DinB family protein</fullName>
    </submittedName>
</protein>
<dbReference type="Pfam" id="PF12867">
    <property type="entry name" value="DinB_2"/>
    <property type="match status" value="1"/>
</dbReference>